<dbReference type="AlphaFoldDB" id="A0AAW6BZF9"/>
<comment type="caution">
    <text evidence="1">The sequence shown here is derived from an EMBL/GenBank/DDBJ whole genome shotgun (WGS) entry which is preliminary data.</text>
</comment>
<dbReference type="RefSeq" id="WP_196033006.1">
    <property type="nucleotide sequence ID" value="NZ_JADPFI010000187.1"/>
</dbReference>
<dbReference type="Proteomes" id="UP001211006">
    <property type="component" value="Unassembled WGS sequence"/>
</dbReference>
<reference evidence="1" key="1">
    <citation type="submission" date="2023-01" db="EMBL/GenBank/DDBJ databases">
        <title>Human gut microbiome strain richness.</title>
        <authorList>
            <person name="Chen-Liaw A."/>
        </authorList>
    </citation>
    <scope>NUCLEOTIDE SEQUENCE</scope>
    <source>
        <strain evidence="1">2225st1_A6_2225SCRN_200828</strain>
    </source>
</reference>
<evidence type="ECO:0000313" key="2">
    <source>
        <dbReference type="Proteomes" id="UP001211006"/>
    </source>
</evidence>
<name>A0AAW6BZF9_FLAPL</name>
<sequence>MARAIDADRLKQAIDHDYYEHYTKYHDSDQTALIDMVMDDIDEMPTLTPPNEALTLGLVDKYGAPLYAGDTVAADKFFMYAIRYGSHNVNPKQCEPAYQVGWYLEIVWALYNEDKTYIGHTEALYDIGGVAARYPAHCADTTEGVQNLLLYKHRPPEVSP</sequence>
<organism evidence="1 2">
    <name type="scientific">Flavonifractor plautii</name>
    <name type="common">Fusobacterium plautii</name>
    <dbReference type="NCBI Taxonomy" id="292800"/>
    <lineage>
        <taxon>Bacteria</taxon>
        <taxon>Bacillati</taxon>
        <taxon>Bacillota</taxon>
        <taxon>Clostridia</taxon>
        <taxon>Eubacteriales</taxon>
        <taxon>Oscillospiraceae</taxon>
        <taxon>Flavonifractor</taxon>
    </lineage>
</organism>
<proteinExistence type="predicted"/>
<dbReference type="EMBL" id="JAQLWO010000003">
    <property type="protein sequence ID" value="MDB7905185.1"/>
    <property type="molecule type" value="Genomic_DNA"/>
</dbReference>
<evidence type="ECO:0000313" key="1">
    <source>
        <dbReference type="EMBL" id="MDB7905185.1"/>
    </source>
</evidence>
<gene>
    <name evidence="1" type="ORF">PND83_04255</name>
</gene>
<accession>A0AAW6BZF9</accession>
<protein>
    <submittedName>
        <fullName evidence="1">Uncharacterized protein</fullName>
    </submittedName>
</protein>